<name>A0A6S6W476_9PLEO</name>
<dbReference type="EMBL" id="HG992981">
    <property type="protein sequence ID" value="CAE7178701.1"/>
    <property type="molecule type" value="Genomic_DNA"/>
</dbReference>
<evidence type="ECO:0000313" key="1">
    <source>
        <dbReference type="EMBL" id="CAE7178701.1"/>
    </source>
</evidence>
<proteinExistence type="predicted"/>
<dbReference type="AlphaFoldDB" id="A0A6S6W476"/>
<dbReference type="Proteomes" id="UP000472372">
    <property type="component" value="Chromosome 5"/>
</dbReference>
<reference evidence="1" key="1">
    <citation type="submission" date="2021-02" db="EMBL/GenBank/DDBJ databases">
        <authorList>
            <person name="Syme A R."/>
            <person name="Syme A R."/>
            <person name="Moolhuijzen P."/>
        </authorList>
    </citation>
    <scope>NUCLEOTIDE SEQUENCE</scope>
    <source>
        <strain evidence="1">W1-1</strain>
    </source>
</reference>
<gene>
    <name evidence="1" type="ORF">PTTW11_06403</name>
</gene>
<dbReference type="Pfam" id="PF04681">
    <property type="entry name" value="Bys1"/>
    <property type="match status" value="1"/>
</dbReference>
<protein>
    <submittedName>
        <fullName evidence="1">Uncharacterized protein</fullName>
    </submittedName>
</protein>
<dbReference type="PANTHER" id="PTHR36195:SF4">
    <property type="entry name" value="DOMAIN PROTEIN, PUTATIVE (AFU_ORTHOLOGUE AFUA_5G01990)-RELATED"/>
    <property type="match status" value="1"/>
</dbReference>
<organism evidence="1 2">
    <name type="scientific">Pyrenophora teres f. teres</name>
    <dbReference type="NCBI Taxonomy" id="97479"/>
    <lineage>
        <taxon>Eukaryota</taxon>
        <taxon>Fungi</taxon>
        <taxon>Dikarya</taxon>
        <taxon>Ascomycota</taxon>
        <taxon>Pezizomycotina</taxon>
        <taxon>Dothideomycetes</taxon>
        <taxon>Pleosporomycetidae</taxon>
        <taxon>Pleosporales</taxon>
        <taxon>Pleosporineae</taxon>
        <taxon>Pleosporaceae</taxon>
        <taxon>Pyrenophora</taxon>
    </lineage>
</organism>
<accession>A0A6S6W476</accession>
<sequence length="158" mass="16992">MHLSTLVASVAMLANTALAAYATVHNNCNFTVWVTSVQTDQTPVQMVLPTGKYVETLKEAKNGVGVAVQVLKSQAGLYTGKPILTMAYSLVPNDAIYYSLSTANGFDFTGEKLRIHNAAGVPLEEIVWVGEPKPDHTAVYHGTADLNLELCDVLLEKA</sequence>
<evidence type="ECO:0000313" key="2">
    <source>
        <dbReference type="Proteomes" id="UP000472372"/>
    </source>
</evidence>
<dbReference type="PANTHER" id="PTHR36195">
    <property type="entry name" value="DOMAIN PROTEIN, PUTATIVE (AFU_ORTHOLOGUE AFUA_5G01990)-RELATED-RELATED"/>
    <property type="match status" value="1"/>
</dbReference>
<dbReference type="InterPro" id="IPR006771">
    <property type="entry name" value="CetA-like"/>
</dbReference>